<dbReference type="AlphaFoldDB" id="A0A9N9A6Q2"/>
<dbReference type="EMBL" id="CAJVPJ010000392">
    <property type="protein sequence ID" value="CAG8519758.1"/>
    <property type="molecule type" value="Genomic_DNA"/>
</dbReference>
<name>A0A9N9A6Q2_9GLOM</name>
<proteinExistence type="predicted"/>
<dbReference type="Gene3D" id="3.30.450.20">
    <property type="entry name" value="PAS domain"/>
    <property type="match status" value="1"/>
</dbReference>
<accession>A0A9N9A6Q2</accession>
<protein>
    <submittedName>
        <fullName evidence="1">3094_t:CDS:1</fullName>
    </submittedName>
</protein>
<gene>
    <name evidence="1" type="ORF">POCULU_LOCUS3508</name>
</gene>
<evidence type="ECO:0000313" key="1">
    <source>
        <dbReference type="EMBL" id="CAG8519758.1"/>
    </source>
</evidence>
<comment type="caution">
    <text evidence="1">The sequence shown here is derived from an EMBL/GenBank/DDBJ whole genome shotgun (WGS) entry which is preliminary data.</text>
</comment>
<sequence>MSNSTTTLATNSNETVDDVAELVHNFDWASTPLGPMDSWPRWLKFVTNLCLNTAYPMVLYIGEDRIFIYNQMWVPLIQANHPCIGTSATLTYPEARDFLVPLFNAALRGEGKYIEDFCPYVIRSGYKEEAYFTWTLSPIYTDTGEIGGLISLATETTEKVLTNRRLKMFRDLANGTQGNY</sequence>
<evidence type="ECO:0000313" key="2">
    <source>
        <dbReference type="Proteomes" id="UP000789572"/>
    </source>
</evidence>
<dbReference type="Proteomes" id="UP000789572">
    <property type="component" value="Unassembled WGS sequence"/>
</dbReference>
<reference evidence="1" key="1">
    <citation type="submission" date="2021-06" db="EMBL/GenBank/DDBJ databases">
        <authorList>
            <person name="Kallberg Y."/>
            <person name="Tangrot J."/>
            <person name="Rosling A."/>
        </authorList>
    </citation>
    <scope>NUCLEOTIDE SEQUENCE</scope>
    <source>
        <strain evidence="1">IA702</strain>
    </source>
</reference>
<dbReference type="OrthoDB" id="5378913at2759"/>
<keyword evidence="2" id="KW-1185">Reference proteome</keyword>
<organism evidence="1 2">
    <name type="scientific">Paraglomus occultum</name>
    <dbReference type="NCBI Taxonomy" id="144539"/>
    <lineage>
        <taxon>Eukaryota</taxon>
        <taxon>Fungi</taxon>
        <taxon>Fungi incertae sedis</taxon>
        <taxon>Mucoromycota</taxon>
        <taxon>Glomeromycotina</taxon>
        <taxon>Glomeromycetes</taxon>
        <taxon>Paraglomerales</taxon>
        <taxon>Paraglomeraceae</taxon>
        <taxon>Paraglomus</taxon>
    </lineage>
</organism>